<protein>
    <submittedName>
        <fullName evidence="1">Uncharacterized protein</fullName>
    </submittedName>
</protein>
<evidence type="ECO:0000313" key="2">
    <source>
        <dbReference type="Proteomes" id="UP000664534"/>
    </source>
</evidence>
<reference evidence="1" key="1">
    <citation type="submission" date="2021-03" db="EMBL/GenBank/DDBJ databases">
        <authorList>
            <person name="Tagirdzhanova G."/>
        </authorList>
    </citation>
    <scope>NUCLEOTIDE SEQUENCE</scope>
</reference>
<proteinExistence type="predicted"/>
<dbReference type="Proteomes" id="UP000664534">
    <property type="component" value="Unassembled WGS sequence"/>
</dbReference>
<organism evidence="1 2">
    <name type="scientific">Imshaugia aleurites</name>
    <dbReference type="NCBI Taxonomy" id="172621"/>
    <lineage>
        <taxon>Eukaryota</taxon>
        <taxon>Fungi</taxon>
        <taxon>Dikarya</taxon>
        <taxon>Ascomycota</taxon>
        <taxon>Pezizomycotina</taxon>
        <taxon>Lecanoromycetes</taxon>
        <taxon>OSLEUM clade</taxon>
        <taxon>Lecanoromycetidae</taxon>
        <taxon>Lecanorales</taxon>
        <taxon>Lecanorineae</taxon>
        <taxon>Parmeliaceae</taxon>
        <taxon>Imshaugia</taxon>
    </lineage>
</organism>
<comment type="caution">
    <text evidence="1">The sequence shown here is derived from an EMBL/GenBank/DDBJ whole genome shotgun (WGS) entry which is preliminary data.</text>
</comment>
<gene>
    <name evidence="1" type="ORF">IMSHALPRED_003269</name>
</gene>
<evidence type="ECO:0000313" key="1">
    <source>
        <dbReference type="EMBL" id="CAF9916700.1"/>
    </source>
</evidence>
<dbReference type="EMBL" id="CAJPDT010000017">
    <property type="protein sequence ID" value="CAF9916700.1"/>
    <property type="molecule type" value="Genomic_DNA"/>
</dbReference>
<sequence length="128" mass="14236">MDGRLVRLERPGSNDGYSTVPWRIANHPGLRITEAQIPAAPSCILLQPGRDMDHLIDYITRMLHENFGFENGWTFWRLHAIGSIERGVAEVKRGPAAIPDRVNIVIVRKKVPQSTSTGGTHRSVDGSK</sequence>
<keyword evidence="2" id="KW-1185">Reference proteome</keyword>
<name>A0A8H3IID2_9LECA</name>
<dbReference type="AlphaFoldDB" id="A0A8H3IID2"/>
<accession>A0A8H3IID2</accession>
<dbReference type="OrthoDB" id="5276540at2759"/>